<dbReference type="EMBL" id="MU866159">
    <property type="protein sequence ID" value="KAK4177645.1"/>
    <property type="molecule type" value="Genomic_DNA"/>
</dbReference>
<accession>A0AAN6W9B2</accession>
<evidence type="ECO:0000313" key="3">
    <source>
        <dbReference type="Proteomes" id="UP001302321"/>
    </source>
</evidence>
<gene>
    <name evidence="2" type="ORF">QBC36DRAFT_326629</name>
</gene>
<evidence type="ECO:0000313" key="2">
    <source>
        <dbReference type="EMBL" id="KAK4177645.1"/>
    </source>
</evidence>
<keyword evidence="1" id="KW-1133">Transmembrane helix</keyword>
<sequence length="84" mass="9639">MLFGQWAKQGSCKEVLLQLRFRSLVVTGIETSSLLLWLVSCFGSVFIPSESFGVYLLSFWDTLIVSSSFSSLLFRCLFFWDGYF</sequence>
<protein>
    <submittedName>
        <fullName evidence="2">Uncharacterized protein</fullName>
    </submittedName>
</protein>
<feature type="transmembrane region" description="Helical" evidence="1">
    <location>
        <begin position="21"/>
        <end position="47"/>
    </location>
</feature>
<organism evidence="2 3">
    <name type="scientific">Triangularia setosa</name>
    <dbReference type="NCBI Taxonomy" id="2587417"/>
    <lineage>
        <taxon>Eukaryota</taxon>
        <taxon>Fungi</taxon>
        <taxon>Dikarya</taxon>
        <taxon>Ascomycota</taxon>
        <taxon>Pezizomycotina</taxon>
        <taxon>Sordariomycetes</taxon>
        <taxon>Sordariomycetidae</taxon>
        <taxon>Sordariales</taxon>
        <taxon>Podosporaceae</taxon>
        <taxon>Triangularia</taxon>
    </lineage>
</organism>
<proteinExistence type="predicted"/>
<keyword evidence="1" id="KW-0812">Transmembrane</keyword>
<reference evidence="2" key="1">
    <citation type="journal article" date="2023" name="Mol. Phylogenet. Evol.">
        <title>Genome-scale phylogeny and comparative genomics of the fungal order Sordariales.</title>
        <authorList>
            <person name="Hensen N."/>
            <person name="Bonometti L."/>
            <person name="Westerberg I."/>
            <person name="Brannstrom I.O."/>
            <person name="Guillou S."/>
            <person name="Cros-Aarteil S."/>
            <person name="Calhoun S."/>
            <person name="Haridas S."/>
            <person name="Kuo A."/>
            <person name="Mondo S."/>
            <person name="Pangilinan J."/>
            <person name="Riley R."/>
            <person name="LaButti K."/>
            <person name="Andreopoulos B."/>
            <person name="Lipzen A."/>
            <person name="Chen C."/>
            <person name="Yan M."/>
            <person name="Daum C."/>
            <person name="Ng V."/>
            <person name="Clum A."/>
            <person name="Steindorff A."/>
            <person name="Ohm R.A."/>
            <person name="Martin F."/>
            <person name="Silar P."/>
            <person name="Natvig D.O."/>
            <person name="Lalanne C."/>
            <person name="Gautier V."/>
            <person name="Ament-Velasquez S.L."/>
            <person name="Kruys A."/>
            <person name="Hutchinson M.I."/>
            <person name="Powell A.J."/>
            <person name="Barry K."/>
            <person name="Miller A.N."/>
            <person name="Grigoriev I.V."/>
            <person name="Debuchy R."/>
            <person name="Gladieux P."/>
            <person name="Hiltunen Thoren M."/>
            <person name="Johannesson H."/>
        </authorList>
    </citation>
    <scope>NUCLEOTIDE SEQUENCE</scope>
    <source>
        <strain evidence="2">CBS 892.96</strain>
    </source>
</reference>
<evidence type="ECO:0000256" key="1">
    <source>
        <dbReference type="SAM" id="Phobius"/>
    </source>
</evidence>
<dbReference type="Proteomes" id="UP001302321">
    <property type="component" value="Unassembled WGS sequence"/>
</dbReference>
<dbReference type="AlphaFoldDB" id="A0AAN6W9B2"/>
<reference evidence="2" key="2">
    <citation type="submission" date="2023-05" db="EMBL/GenBank/DDBJ databases">
        <authorList>
            <consortium name="Lawrence Berkeley National Laboratory"/>
            <person name="Steindorff A."/>
            <person name="Hensen N."/>
            <person name="Bonometti L."/>
            <person name="Westerberg I."/>
            <person name="Brannstrom I.O."/>
            <person name="Guillou S."/>
            <person name="Cros-Aarteil S."/>
            <person name="Calhoun S."/>
            <person name="Haridas S."/>
            <person name="Kuo A."/>
            <person name="Mondo S."/>
            <person name="Pangilinan J."/>
            <person name="Riley R."/>
            <person name="Labutti K."/>
            <person name="Andreopoulos B."/>
            <person name="Lipzen A."/>
            <person name="Chen C."/>
            <person name="Yanf M."/>
            <person name="Daum C."/>
            <person name="Ng V."/>
            <person name="Clum A."/>
            <person name="Ohm R."/>
            <person name="Martin F."/>
            <person name="Silar P."/>
            <person name="Natvig D."/>
            <person name="Lalanne C."/>
            <person name="Gautier V."/>
            <person name="Ament-Velasquez S.L."/>
            <person name="Kruys A."/>
            <person name="Hutchinson M.I."/>
            <person name="Powell A.J."/>
            <person name="Barry K."/>
            <person name="Miller A.N."/>
            <person name="Grigoriev I.V."/>
            <person name="Debuchy R."/>
            <person name="Gladieux P."/>
            <person name="Thoren M.H."/>
            <person name="Johannesson H."/>
        </authorList>
    </citation>
    <scope>NUCLEOTIDE SEQUENCE</scope>
    <source>
        <strain evidence="2">CBS 892.96</strain>
    </source>
</reference>
<comment type="caution">
    <text evidence="2">The sequence shown here is derived from an EMBL/GenBank/DDBJ whole genome shotgun (WGS) entry which is preliminary data.</text>
</comment>
<feature type="transmembrane region" description="Helical" evidence="1">
    <location>
        <begin position="59"/>
        <end position="80"/>
    </location>
</feature>
<name>A0AAN6W9B2_9PEZI</name>
<keyword evidence="1" id="KW-0472">Membrane</keyword>
<keyword evidence="3" id="KW-1185">Reference proteome</keyword>